<evidence type="ECO:0000256" key="1">
    <source>
        <dbReference type="SAM" id="SignalP"/>
    </source>
</evidence>
<proteinExistence type="predicted"/>
<organism evidence="2 3">
    <name type="scientific">Prevotella bivia DNF00320</name>
    <dbReference type="NCBI Taxonomy" id="1401068"/>
    <lineage>
        <taxon>Bacteria</taxon>
        <taxon>Pseudomonadati</taxon>
        <taxon>Bacteroidota</taxon>
        <taxon>Bacteroidia</taxon>
        <taxon>Bacteroidales</taxon>
        <taxon>Prevotellaceae</taxon>
        <taxon>Prevotella</taxon>
    </lineage>
</organism>
<dbReference type="AlphaFoldDB" id="A0A096ABN8"/>
<evidence type="ECO:0008006" key="4">
    <source>
        <dbReference type="Google" id="ProtNLM"/>
    </source>
</evidence>
<comment type="caution">
    <text evidence="2">The sequence shown here is derived from an EMBL/GenBank/DDBJ whole genome shotgun (WGS) entry which is preliminary data.</text>
</comment>
<evidence type="ECO:0000313" key="3">
    <source>
        <dbReference type="Proteomes" id="UP000029525"/>
    </source>
</evidence>
<keyword evidence="1" id="KW-0732">Signal</keyword>
<dbReference type="OrthoDB" id="997126at2"/>
<dbReference type="InterPro" id="IPR032320">
    <property type="entry name" value="GH18_BT1044-like"/>
</dbReference>
<protein>
    <recommendedName>
        <fullName evidence="4">Lipoprotein</fullName>
    </recommendedName>
</protein>
<dbReference type="Proteomes" id="UP000029525">
    <property type="component" value="Unassembled WGS sequence"/>
</dbReference>
<sequence>MKHIIKYIASSFACAAALFAMTACDTDVESVTINEPGINNQNAALYESYLANLRAYKQGKHKIAIGWFDNSHLVPNSQGQQMKAVPDSLDYLVLTAPNSINEESLKSMDYLRNVKGTKVLYAINFETIRTDYLAKAKAFAEDKKNEGKTFKGFNDFLVDTVKVSLDICTKHNYDGIIMAYNGKYKNYMSEKEKAEFTSWEHDFIGIAIDWAKRHTDKLFFFQGKPQNVINQEIFSFAKYIIIPCNEEVTAAGVAKNVNFANVEGVPMDKIIPSVMMYSLDATDTKTGYWTNNQYAALGAARWAITEHTNYDIAGLSLVDINADYYHSAFTYPVVRKAISIINPSVKE</sequence>
<accession>A0A096ABN8</accession>
<dbReference type="PROSITE" id="PS51257">
    <property type="entry name" value="PROKAR_LIPOPROTEIN"/>
    <property type="match status" value="1"/>
</dbReference>
<feature type="signal peptide" evidence="1">
    <location>
        <begin position="1"/>
        <end position="22"/>
    </location>
</feature>
<evidence type="ECO:0000313" key="2">
    <source>
        <dbReference type="EMBL" id="KGF44295.1"/>
    </source>
</evidence>
<gene>
    <name evidence="2" type="ORF">HMPREF0647_07295</name>
</gene>
<dbReference type="Pfam" id="PF16141">
    <property type="entry name" value="GH18_BT1044-like"/>
    <property type="match status" value="1"/>
</dbReference>
<feature type="chain" id="PRO_5001924442" description="Lipoprotein" evidence="1">
    <location>
        <begin position="23"/>
        <end position="347"/>
    </location>
</feature>
<name>A0A096ABN8_9BACT</name>
<dbReference type="EMBL" id="JRNQ01000043">
    <property type="protein sequence ID" value="KGF44295.1"/>
    <property type="molecule type" value="Genomic_DNA"/>
</dbReference>
<dbReference type="RefSeq" id="WP_036867389.1">
    <property type="nucleotide sequence ID" value="NZ_JRNQ01000043.1"/>
</dbReference>
<reference evidence="2 3" key="1">
    <citation type="submission" date="2014-07" db="EMBL/GenBank/DDBJ databases">
        <authorList>
            <person name="McCorrison J."/>
            <person name="Sanka R."/>
            <person name="Torralba M."/>
            <person name="Gillis M."/>
            <person name="Haft D.H."/>
            <person name="Methe B."/>
            <person name="Sutton G."/>
            <person name="Nelson K.E."/>
        </authorList>
    </citation>
    <scope>NUCLEOTIDE SEQUENCE [LARGE SCALE GENOMIC DNA]</scope>
    <source>
        <strain evidence="2 3">DNF00320</strain>
    </source>
</reference>